<keyword evidence="10" id="KW-1185">Reference proteome</keyword>
<dbReference type="PRINTS" id="PR01407">
    <property type="entry name" value="BUTYPHLNCDUF"/>
</dbReference>
<dbReference type="CDD" id="cd16040">
    <property type="entry name" value="SPRY_PRY_SNTX"/>
    <property type="match status" value="1"/>
</dbReference>
<keyword evidence="2" id="KW-0963">Cytoplasm</keyword>
<dbReference type="Pfam" id="PF00622">
    <property type="entry name" value="SPRY"/>
    <property type="match status" value="1"/>
</dbReference>
<organism evidence="9 10">
    <name type="scientific">Coilia grayii</name>
    <name type="common">Gray's grenadier anchovy</name>
    <dbReference type="NCBI Taxonomy" id="363190"/>
    <lineage>
        <taxon>Eukaryota</taxon>
        <taxon>Metazoa</taxon>
        <taxon>Chordata</taxon>
        <taxon>Craniata</taxon>
        <taxon>Vertebrata</taxon>
        <taxon>Euteleostomi</taxon>
        <taxon>Actinopterygii</taxon>
        <taxon>Neopterygii</taxon>
        <taxon>Teleostei</taxon>
        <taxon>Clupei</taxon>
        <taxon>Clupeiformes</taxon>
        <taxon>Clupeoidei</taxon>
        <taxon>Engraulidae</taxon>
        <taxon>Coilinae</taxon>
        <taxon>Coilia</taxon>
    </lineage>
</organism>
<dbReference type="GO" id="GO:0005737">
    <property type="term" value="C:cytoplasm"/>
    <property type="evidence" value="ECO:0007669"/>
    <property type="project" value="UniProtKB-SubCell"/>
</dbReference>
<dbReference type="Pfam" id="PF13516">
    <property type="entry name" value="LRR_6"/>
    <property type="match status" value="4"/>
</dbReference>
<evidence type="ECO:0000256" key="1">
    <source>
        <dbReference type="ARBA" id="ARBA00004496"/>
    </source>
</evidence>
<dbReference type="SMART" id="SM00368">
    <property type="entry name" value="LRR_RI"/>
    <property type="match status" value="6"/>
</dbReference>
<evidence type="ECO:0000259" key="7">
    <source>
        <dbReference type="PROSITE" id="PS50188"/>
    </source>
</evidence>
<dbReference type="InterPro" id="IPR013320">
    <property type="entry name" value="ConA-like_dom_sf"/>
</dbReference>
<dbReference type="SMART" id="SM00589">
    <property type="entry name" value="PRY"/>
    <property type="match status" value="1"/>
</dbReference>
<protein>
    <submittedName>
        <fullName evidence="9">Uncharacterized protein</fullName>
    </submittedName>
</protein>
<dbReference type="InterPro" id="IPR029495">
    <property type="entry name" value="NACHT-assoc"/>
</dbReference>
<dbReference type="InterPro" id="IPR001870">
    <property type="entry name" value="B30.2/SPRY"/>
</dbReference>
<dbReference type="Pfam" id="PF17779">
    <property type="entry name" value="WHD_NOD2"/>
    <property type="match status" value="1"/>
</dbReference>
<comment type="caution">
    <text evidence="9">The sequence shown here is derived from an EMBL/GenBank/DDBJ whole genome shotgun (WGS) entry which is preliminary data.</text>
</comment>
<dbReference type="FunFam" id="3.40.50.300:FF:000210">
    <property type="entry name" value="Si:dkey-16p6.1"/>
    <property type="match status" value="1"/>
</dbReference>
<gene>
    <name evidence="9" type="ORF">ACEWY4_027651</name>
</gene>
<dbReference type="InterPro" id="IPR003877">
    <property type="entry name" value="SPRY_dom"/>
</dbReference>
<dbReference type="GO" id="GO:0005524">
    <property type="term" value="F:ATP binding"/>
    <property type="evidence" value="ECO:0007669"/>
    <property type="project" value="UniProtKB-KW"/>
</dbReference>
<dbReference type="InterPro" id="IPR041075">
    <property type="entry name" value="NOD1/2_WH"/>
</dbReference>
<dbReference type="InterPro" id="IPR007111">
    <property type="entry name" value="NACHT_NTPase"/>
</dbReference>
<keyword evidence="5" id="KW-0547">Nucleotide-binding</keyword>
<name>A0ABD1IS27_9TELE</name>
<feature type="domain" description="NACHT" evidence="8">
    <location>
        <begin position="68"/>
        <end position="202"/>
    </location>
</feature>
<keyword evidence="4" id="KW-0677">Repeat</keyword>
<comment type="subcellular location">
    <subcellularLocation>
        <location evidence="1">Cytoplasm</location>
    </subcellularLocation>
</comment>
<evidence type="ECO:0000313" key="9">
    <source>
        <dbReference type="EMBL" id="KAL2076755.1"/>
    </source>
</evidence>
<keyword evidence="6" id="KW-0067">ATP-binding</keyword>
<evidence type="ECO:0000256" key="6">
    <source>
        <dbReference type="ARBA" id="ARBA00022840"/>
    </source>
</evidence>
<evidence type="ECO:0000256" key="2">
    <source>
        <dbReference type="ARBA" id="ARBA00022490"/>
    </source>
</evidence>
<dbReference type="PANTHER" id="PTHR24106">
    <property type="entry name" value="NACHT, LRR AND CARD DOMAINS-CONTAINING"/>
    <property type="match status" value="1"/>
</dbReference>
<dbReference type="InterPro" id="IPR027417">
    <property type="entry name" value="P-loop_NTPase"/>
</dbReference>
<dbReference type="InterPro" id="IPR041267">
    <property type="entry name" value="NLRP_HD2"/>
</dbReference>
<dbReference type="Gene3D" id="2.60.120.920">
    <property type="match status" value="1"/>
</dbReference>
<dbReference type="InterPro" id="IPR001611">
    <property type="entry name" value="Leu-rich_rpt"/>
</dbReference>
<dbReference type="Gene3D" id="3.80.10.10">
    <property type="entry name" value="Ribonuclease Inhibitor"/>
    <property type="match status" value="1"/>
</dbReference>
<feature type="domain" description="B30.2/SPRY" evidence="7">
    <location>
        <begin position="786"/>
        <end position="987"/>
    </location>
</feature>
<dbReference type="SUPFAM" id="SSF49899">
    <property type="entry name" value="Concanavalin A-like lectins/glucanases"/>
    <property type="match status" value="1"/>
</dbReference>
<dbReference type="PROSITE" id="PS50837">
    <property type="entry name" value="NACHT"/>
    <property type="match status" value="1"/>
</dbReference>
<dbReference type="Pfam" id="PF14484">
    <property type="entry name" value="FISNA"/>
    <property type="match status" value="1"/>
</dbReference>
<proteinExistence type="predicted"/>
<dbReference type="SUPFAM" id="SSF52047">
    <property type="entry name" value="RNI-like"/>
    <property type="match status" value="1"/>
</dbReference>
<dbReference type="SMART" id="SM00449">
    <property type="entry name" value="SPRY"/>
    <property type="match status" value="1"/>
</dbReference>
<accession>A0ABD1IS27</accession>
<evidence type="ECO:0000256" key="3">
    <source>
        <dbReference type="ARBA" id="ARBA00022614"/>
    </source>
</evidence>
<dbReference type="SMART" id="SM01288">
    <property type="entry name" value="FISNA"/>
    <property type="match status" value="1"/>
</dbReference>
<dbReference type="Proteomes" id="UP001591681">
    <property type="component" value="Unassembled WGS sequence"/>
</dbReference>
<evidence type="ECO:0000313" key="10">
    <source>
        <dbReference type="Proteomes" id="UP001591681"/>
    </source>
</evidence>
<evidence type="ECO:0000256" key="5">
    <source>
        <dbReference type="ARBA" id="ARBA00022741"/>
    </source>
</evidence>
<dbReference type="InterPro" id="IPR032675">
    <property type="entry name" value="LRR_dom_sf"/>
</dbReference>
<dbReference type="InterPro" id="IPR003879">
    <property type="entry name" value="Butyrophylin_SPRY"/>
</dbReference>
<dbReference type="Gene3D" id="3.40.50.300">
    <property type="entry name" value="P-loop containing nucleotide triphosphate hydrolases"/>
    <property type="match status" value="1"/>
</dbReference>
<evidence type="ECO:0000259" key="8">
    <source>
        <dbReference type="PROSITE" id="PS50837"/>
    </source>
</evidence>
<dbReference type="InterPro" id="IPR043136">
    <property type="entry name" value="B30.2/SPRY_sf"/>
</dbReference>
<keyword evidence="3" id="KW-0433">Leucine-rich repeat</keyword>
<evidence type="ECO:0000256" key="4">
    <source>
        <dbReference type="ARBA" id="ARBA00022737"/>
    </source>
</evidence>
<dbReference type="InterPro" id="IPR051261">
    <property type="entry name" value="NLR"/>
</dbReference>
<sequence length="987" mass="112176">MEGIEEANSEKKLNEIYTALYITDVVSEEVKDQHEVRQMEVQWKVESNLESIEFNDIFKARNASKKPRTVMTKGIAGIGKSVAVQKFRLDWKDGRANKDVDFIFLLPFRQLNLFIDNKISLYDLLLTFHPQLRGIHDVELLNNAKIIFILDGLDEFKFPLKFAGASMTNLRNPSTVDVLIVNLVRATLLPSALIWVTSRPAAAHQIPARYVDRWTEIQGFKDKEKKQYFRNKIHDETIAGYLLSRIENSRHLYIMCRIPVFCWILATVILKKGAKDKDDIPKTLTEIYAHFLLIQCTRKEQKNEDYEDQDVLKTNKDLILKLAELAYRQLEEDNILFREEDLEECRIDIHQDLEKSGMCREVFVSERLFSKQRVYCFVHLSIQEFMAALFVVYSFSTGNFEVLKSLDMEGQTLHHLLQSAVRKSLQSRNGHLDLFLRFLLGMSLECNQKLFGSLLAGMQESKESIKHTVQYIKDSLSKRNQSTERCMNLMLCLLELKDSSLQTEIEAYKKSKKILSPALCSAIAYMMLVAEETPDEFDMMSYNTTDKGRLRLVTAVRGCKRGRLVNCGLDKISCKTISSALESESCSLKELELSCNDLGDDGVQELSNGLLHRNCKLETLRLASCNLTGSSYKLLSSALEQPESNLRELDLTNNNLTAEGVQLLAKSQLNKLILAGCNLTGDSWRLYQLSSTSHLIHLDLTNNDLGEPGVDKLSEALSHHNCKLEILKLSGCLVSEKACEVLVSVLTSKSTCLKELDLSYNHTGHSGVSLRSKLQQRGCQVIIDPNTEQWMEQWMKPGLQKYACELSLDIYTAHPELKLSEDKRSVTKGEEEMDYPDRPQRFDVCPQLLCAQGLTGRHYWEADWSGPEVVIGVAYESLERKAHGASCKIGLNTVSYGLWCEGGQLSVRYNLNKTNVPVPKFDCSRIGLYLDWPAGTLSFYAVSSETLFHLHTFHSRVGDPPHPGFPEPLYPGFWLQDGSTVSLRQVT</sequence>
<dbReference type="Pfam" id="PF17776">
    <property type="entry name" value="NLRC4_HD2"/>
    <property type="match status" value="1"/>
</dbReference>
<dbReference type="InterPro" id="IPR006574">
    <property type="entry name" value="PRY"/>
</dbReference>
<dbReference type="Pfam" id="PF13765">
    <property type="entry name" value="PRY"/>
    <property type="match status" value="1"/>
</dbReference>
<reference evidence="9 10" key="1">
    <citation type="submission" date="2024-09" db="EMBL/GenBank/DDBJ databases">
        <title>A chromosome-level genome assembly of Gray's grenadier anchovy, Coilia grayii.</title>
        <authorList>
            <person name="Fu Z."/>
        </authorList>
    </citation>
    <scope>NUCLEOTIDE SEQUENCE [LARGE SCALE GENOMIC DNA]</scope>
    <source>
        <strain evidence="9">G4</strain>
        <tissue evidence="9">Muscle</tissue>
    </source>
</reference>
<dbReference type="PROSITE" id="PS50188">
    <property type="entry name" value="B302_SPRY"/>
    <property type="match status" value="1"/>
</dbReference>
<dbReference type="Pfam" id="PF05729">
    <property type="entry name" value="NACHT"/>
    <property type="match status" value="1"/>
</dbReference>
<dbReference type="EMBL" id="JBHFQA010000083">
    <property type="protein sequence ID" value="KAL2076755.1"/>
    <property type="molecule type" value="Genomic_DNA"/>
</dbReference>
<dbReference type="AlphaFoldDB" id="A0ABD1IS27"/>